<organism evidence="2 3">
    <name type="scientific">Paraflavitalea soli</name>
    <dbReference type="NCBI Taxonomy" id="2315862"/>
    <lineage>
        <taxon>Bacteria</taxon>
        <taxon>Pseudomonadati</taxon>
        <taxon>Bacteroidota</taxon>
        <taxon>Chitinophagia</taxon>
        <taxon>Chitinophagales</taxon>
        <taxon>Chitinophagaceae</taxon>
        <taxon>Paraflavitalea</taxon>
    </lineage>
</organism>
<dbReference type="InterPro" id="IPR007372">
    <property type="entry name" value="Lipid/polyisoprenoid-bd_YceI"/>
</dbReference>
<protein>
    <submittedName>
        <fullName evidence="2">Polyisoprenoid-binding protein</fullName>
    </submittedName>
</protein>
<keyword evidence="3" id="KW-1185">Reference proteome</keyword>
<evidence type="ECO:0000313" key="2">
    <source>
        <dbReference type="EMBL" id="AXY74856.1"/>
    </source>
</evidence>
<dbReference type="OrthoDB" id="9811006at2"/>
<gene>
    <name evidence="2" type="ORF">D3H65_13055</name>
</gene>
<dbReference type="PANTHER" id="PTHR34406:SF1">
    <property type="entry name" value="PROTEIN YCEI"/>
    <property type="match status" value="1"/>
</dbReference>
<dbReference type="EMBL" id="CP032157">
    <property type="protein sequence ID" value="AXY74856.1"/>
    <property type="molecule type" value="Genomic_DNA"/>
</dbReference>
<proteinExistence type="predicted"/>
<reference evidence="2 3" key="1">
    <citation type="submission" date="2018-09" db="EMBL/GenBank/DDBJ databases">
        <title>Genome sequencing of strain 6GH32-13.</title>
        <authorList>
            <person name="Weon H.-Y."/>
            <person name="Heo J."/>
            <person name="Kwon S.-W."/>
        </authorList>
    </citation>
    <scope>NUCLEOTIDE SEQUENCE [LARGE SCALE GENOMIC DNA]</scope>
    <source>
        <strain evidence="2 3">5GH32-13</strain>
    </source>
</reference>
<name>A0A3B7MPE8_9BACT</name>
<accession>A0A3B7MPE8</accession>
<evidence type="ECO:0000313" key="3">
    <source>
        <dbReference type="Proteomes" id="UP000263900"/>
    </source>
</evidence>
<dbReference type="InterPro" id="IPR036761">
    <property type="entry name" value="TTHA0802/YceI-like_sf"/>
</dbReference>
<dbReference type="Pfam" id="PF04264">
    <property type="entry name" value="YceI"/>
    <property type="match status" value="1"/>
</dbReference>
<dbReference type="Proteomes" id="UP000263900">
    <property type="component" value="Chromosome"/>
</dbReference>
<dbReference type="SMART" id="SM00867">
    <property type="entry name" value="YceI"/>
    <property type="match status" value="1"/>
</dbReference>
<dbReference type="SUPFAM" id="SSF101874">
    <property type="entry name" value="YceI-like"/>
    <property type="match status" value="1"/>
</dbReference>
<dbReference type="PANTHER" id="PTHR34406">
    <property type="entry name" value="PROTEIN YCEI"/>
    <property type="match status" value="1"/>
</dbReference>
<dbReference type="Gene3D" id="2.40.128.110">
    <property type="entry name" value="Lipid/polyisoprenoid-binding, YceI-like"/>
    <property type="match status" value="1"/>
</dbReference>
<feature type="domain" description="Lipid/polyisoprenoid-binding YceI-like" evidence="1">
    <location>
        <begin position="33"/>
        <end position="189"/>
    </location>
</feature>
<sequence length="191" mass="21193">MDIFIETGKSCMVRKIVVLLAGIVWFTVLHAQTYVPVDDSSSINFSIKNLGIKVKGSFSGLQGAIVFDPAQPEKSVFEVQVSAASVNTGNEKRDDHLRQEVFFDVKNYPHIKFVSTKVVPGRKAGTFFMEGTLTIKSISLPISFPFTVTPTTGGYWLEGKLGMRRKPFLVGRTSTISDKLTVFLRVLTKRV</sequence>
<dbReference type="AlphaFoldDB" id="A0A3B7MPE8"/>
<evidence type="ECO:0000259" key="1">
    <source>
        <dbReference type="SMART" id="SM00867"/>
    </source>
</evidence>
<dbReference type="KEGG" id="pseg:D3H65_13055"/>